<accession>A0A1E7KZ49</accession>
<organism evidence="2 3">
    <name type="scientific">Streptomyces nanshensis</name>
    <dbReference type="NCBI Taxonomy" id="518642"/>
    <lineage>
        <taxon>Bacteria</taxon>
        <taxon>Bacillati</taxon>
        <taxon>Actinomycetota</taxon>
        <taxon>Actinomycetes</taxon>
        <taxon>Kitasatosporales</taxon>
        <taxon>Streptomycetaceae</taxon>
        <taxon>Streptomyces</taxon>
    </lineage>
</organism>
<dbReference type="EMBL" id="LJGW01000377">
    <property type="protein sequence ID" value="OEV09228.1"/>
    <property type="molecule type" value="Genomic_DNA"/>
</dbReference>
<dbReference type="InterPro" id="IPR002575">
    <property type="entry name" value="Aminoglycoside_PTrfase"/>
</dbReference>
<name>A0A1E7KZ49_9ACTN</name>
<keyword evidence="3" id="KW-1185">Reference proteome</keyword>
<reference evidence="2 3" key="1">
    <citation type="journal article" date="2016" name="Front. Microbiol.">
        <title>Comparative Genomics Analysis of Streptomyces Species Reveals Their Adaptation to the Marine Environment and Their Diversity at the Genomic Level.</title>
        <authorList>
            <person name="Tian X."/>
            <person name="Zhang Z."/>
            <person name="Yang T."/>
            <person name="Chen M."/>
            <person name="Li J."/>
            <person name="Chen F."/>
            <person name="Yang J."/>
            <person name="Li W."/>
            <person name="Zhang B."/>
            <person name="Zhang Z."/>
            <person name="Wu J."/>
            <person name="Zhang C."/>
            <person name="Long L."/>
            <person name="Xiao J."/>
        </authorList>
    </citation>
    <scope>NUCLEOTIDE SEQUENCE [LARGE SCALE GENOMIC DNA]</scope>
    <source>
        <strain evidence="2 3">SCSIO 10429</strain>
    </source>
</reference>
<dbReference type="SUPFAM" id="SSF56112">
    <property type="entry name" value="Protein kinase-like (PK-like)"/>
    <property type="match status" value="1"/>
</dbReference>
<dbReference type="RefSeq" id="WP_070018697.1">
    <property type="nucleotide sequence ID" value="NZ_LJGW01000377.1"/>
</dbReference>
<dbReference type="InterPro" id="IPR011009">
    <property type="entry name" value="Kinase-like_dom_sf"/>
</dbReference>
<dbReference type="Proteomes" id="UP000176005">
    <property type="component" value="Unassembled WGS sequence"/>
</dbReference>
<dbReference type="Pfam" id="PF01636">
    <property type="entry name" value="APH"/>
    <property type="match status" value="1"/>
</dbReference>
<proteinExistence type="predicted"/>
<evidence type="ECO:0000313" key="3">
    <source>
        <dbReference type="Proteomes" id="UP000176005"/>
    </source>
</evidence>
<feature type="domain" description="Aminoglycoside phosphotransferase" evidence="1">
    <location>
        <begin position="53"/>
        <end position="229"/>
    </location>
</feature>
<sequence>MIPDVPATEASRAAVHADAVARARVCMPGFTPSGDLLATETSLLVSGTAEGRAAVAKVPVDRRPFWIARARHEIGVYRLLRSSRAPVPMPTMLGADEVSPVLVISRLPGAPLAPERYPRAALPTASLDALLDTLEAVHRWEPGGDWPDDSDFPAQLAALGLLTPAQLATAARVFTFARQRLPLRLEFGDGHPGNVLAALGGGQLALVDLEFLARRLPGYDHAVLWVLLGDHPAHRDTVLISVDGTDAAWAAFWVAAALYAGRELVSHQRWAPDQARRNRIPRLRADLDYAMGQLHTLDTEGRIR</sequence>
<evidence type="ECO:0000313" key="2">
    <source>
        <dbReference type="EMBL" id="OEV09228.1"/>
    </source>
</evidence>
<evidence type="ECO:0000259" key="1">
    <source>
        <dbReference type="Pfam" id="PF01636"/>
    </source>
</evidence>
<gene>
    <name evidence="2" type="ORF">AN218_22415</name>
</gene>
<dbReference type="AlphaFoldDB" id="A0A1E7KZ49"/>
<protein>
    <recommendedName>
        <fullName evidence="1">Aminoglycoside phosphotransferase domain-containing protein</fullName>
    </recommendedName>
</protein>
<comment type="caution">
    <text evidence="2">The sequence shown here is derived from an EMBL/GenBank/DDBJ whole genome shotgun (WGS) entry which is preliminary data.</text>
</comment>